<gene>
    <name evidence="1" type="ORF">SAMN04490202_2807</name>
</gene>
<evidence type="ECO:0000313" key="1">
    <source>
        <dbReference type="EMBL" id="SDP07858.1"/>
    </source>
</evidence>
<organism evidence="1 2">
    <name type="scientific">Pseudomonas reinekei</name>
    <dbReference type="NCBI Taxonomy" id="395598"/>
    <lineage>
        <taxon>Bacteria</taxon>
        <taxon>Pseudomonadati</taxon>
        <taxon>Pseudomonadota</taxon>
        <taxon>Gammaproteobacteria</taxon>
        <taxon>Pseudomonadales</taxon>
        <taxon>Pseudomonadaceae</taxon>
        <taxon>Pseudomonas</taxon>
    </lineage>
</organism>
<accession>A0A1H0PTM2</accession>
<dbReference type="EMBL" id="LT629709">
    <property type="protein sequence ID" value="SDP07858.1"/>
    <property type="molecule type" value="Genomic_DNA"/>
</dbReference>
<dbReference type="Proteomes" id="UP000198549">
    <property type="component" value="Chromosome I"/>
</dbReference>
<protein>
    <submittedName>
        <fullName evidence="1">Uncharacterized protein</fullName>
    </submittedName>
</protein>
<evidence type="ECO:0000313" key="2">
    <source>
        <dbReference type="Proteomes" id="UP000198549"/>
    </source>
</evidence>
<dbReference type="AlphaFoldDB" id="A0A1H0PTM2"/>
<reference evidence="1 2" key="1">
    <citation type="submission" date="2016-10" db="EMBL/GenBank/DDBJ databases">
        <authorList>
            <person name="de Groot N.N."/>
        </authorList>
    </citation>
    <scope>NUCLEOTIDE SEQUENCE [LARGE SCALE GENOMIC DNA]</scope>
    <source>
        <strain evidence="1 2">BS3776</strain>
    </source>
</reference>
<name>A0A1H0PTM2_PSERE</name>
<sequence length="184" mass="19969">MALSGSVFSTSKFPSGIMDFSTFRDVYPAREPAADKIRNDDELVLIPESAGLQFFPTSLNDIRLSEPPRVYDARGNTYLWAIGTEKVPVAIESLEFGKTLKTPVIKHTNLTGGALAHCGGELWFVAEKSMLIGGSSGRYGPKTDQELADAVASFKCEGFQVASMGFDEETGEPNTVLVGQPKWQ</sequence>
<proteinExistence type="predicted"/>